<evidence type="ECO:0000313" key="4">
    <source>
        <dbReference type="Proteomes" id="UP000251120"/>
    </source>
</evidence>
<reference evidence="3 5" key="2">
    <citation type="submission" date="2019-08" db="EMBL/GenBank/DDBJ databases">
        <title>Complete genome sequences of Francisella adeliensis (FSC1325 and FSC1326).</title>
        <authorList>
            <person name="Ohrman C."/>
            <person name="Uneklint I."/>
            <person name="Vallesi A."/>
            <person name="Karlsson L."/>
            <person name="Sjodin A."/>
        </authorList>
    </citation>
    <scope>NUCLEOTIDE SEQUENCE [LARGE SCALE GENOMIC DNA]</scope>
    <source>
        <strain evidence="3 5">FSC1325</strain>
    </source>
</reference>
<gene>
    <name evidence="2" type="ORF">CDH04_02400</name>
    <name evidence="3" type="ORF">FZC43_02400</name>
</gene>
<dbReference type="OrthoDB" id="5603751at2"/>
<accession>A0A2Z4XY17</accession>
<evidence type="ECO:0000256" key="1">
    <source>
        <dbReference type="SAM" id="MobiDB-lite"/>
    </source>
</evidence>
<evidence type="ECO:0000313" key="3">
    <source>
        <dbReference type="EMBL" id="QIW11562.1"/>
    </source>
</evidence>
<name>A0A2Z4XY17_9GAMM</name>
<dbReference type="AlphaFoldDB" id="A0A2Z4XY17"/>
<evidence type="ECO:0008006" key="6">
    <source>
        <dbReference type="Google" id="ProtNLM"/>
    </source>
</evidence>
<keyword evidence="5" id="KW-1185">Reference proteome</keyword>
<organism evidence="2 4">
    <name type="scientific">Francisella adeliensis</name>
    <dbReference type="NCBI Taxonomy" id="2007306"/>
    <lineage>
        <taxon>Bacteria</taxon>
        <taxon>Pseudomonadati</taxon>
        <taxon>Pseudomonadota</taxon>
        <taxon>Gammaproteobacteria</taxon>
        <taxon>Thiotrichales</taxon>
        <taxon>Francisellaceae</taxon>
        <taxon>Francisella</taxon>
    </lineage>
</organism>
<dbReference type="EMBL" id="CP043424">
    <property type="protein sequence ID" value="QIW11562.1"/>
    <property type="molecule type" value="Genomic_DNA"/>
</dbReference>
<dbReference type="Proteomes" id="UP000251120">
    <property type="component" value="Chromosome"/>
</dbReference>
<feature type="region of interest" description="Disordered" evidence="1">
    <location>
        <begin position="283"/>
        <end position="312"/>
    </location>
</feature>
<evidence type="ECO:0000313" key="5">
    <source>
        <dbReference type="Proteomes" id="UP000681131"/>
    </source>
</evidence>
<evidence type="ECO:0000313" key="2">
    <source>
        <dbReference type="EMBL" id="AXA33333.1"/>
    </source>
</evidence>
<proteinExistence type="predicted"/>
<sequence length="332" mass="36469">MKNIVKTLILINFIALIQGCSSNNVENDFTYESLTDTVDGTPFRNRKFDYARAKVEEAPSLKIPVGLNGQSIKPRFKLPSGNNNFAKSQVPEAEEEMLPPNYVDKFDINKIINEQISKVAINVVYDDKGALKLVFREPLTISIKLLDEYFEGLPKQFKINSETDKMLSGHIISVRDIQNKQIFNIKVRKIDNLSSLVTVISVLEEDGDTIVPDHINQGVKLLNGVRKSINGKSISTGDLKSVEQTTRQVAVQDSQPKKKSSLGGLSGSAGSFGFGSYDRAIKQDKENQISNSQTADYQNITAPSSGSSVYDSNAEAQVLNTEAQALSTGKSS</sequence>
<protein>
    <recommendedName>
        <fullName evidence="6">Lipoprotein</fullName>
    </recommendedName>
</protein>
<reference evidence="2 4" key="1">
    <citation type="submission" date="2017-06" db="EMBL/GenBank/DDBJ databases">
        <title>Complete genome of Francisella adeliensis.</title>
        <authorList>
            <person name="Vallesi A."/>
            <person name="Sjodin A."/>
        </authorList>
    </citation>
    <scope>NUCLEOTIDE SEQUENCE [LARGE SCALE GENOMIC DNA]</scope>
    <source>
        <strain evidence="2 4">FDC440</strain>
    </source>
</reference>
<dbReference type="PROSITE" id="PS51257">
    <property type="entry name" value="PROKAR_LIPOPROTEIN"/>
    <property type="match status" value="1"/>
</dbReference>
<dbReference type="RefSeq" id="WP_112869506.1">
    <property type="nucleotide sequence ID" value="NZ_CP021781.1"/>
</dbReference>
<dbReference type="KEGG" id="fad:CDH04_02400"/>
<dbReference type="EMBL" id="CP021781">
    <property type="protein sequence ID" value="AXA33333.1"/>
    <property type="molecule type" value="Genomic_DNA"/>
</dbReference>
<dbReference type="Proteomes" id="UP000681131">
    <property type="component" value="Chromosome"/>
</dbReference>
<feature type="compositionally biased region" description="Polar residues" evidence="1">
    <location>
        <begin position="288"/>
        <end position="312"/>
    </location>
</feature>